<feature type="compositionally biased region" description="Low complexity" evidence="1">
    <location>
        <begin position="17"/>
        <end position="30"/>
    </location>
</feature>
<dbReference type="EMBL" id="GG662849">
    <property type="protein sequence ID" value="EAR87725.2"/>
    <property type="molecule type" value="Genomic_DNA"/>
</dbReference>
<evidence type="ECO:0000313" key="3">
    <source>
        <dbReference type="Proteomes" id="UP000009168"/>
    </source>
</evidence>
<organism evidence="2 3">
    <name type="scientific">Tetrahymena thermophila (strain SB210)</name>
    <dbReference type="NCBI Taxonomy" id="312017"/>
    <lineage>
        <taxon>Eukaryota</taxon>
        <taxon>Sar</taxon>
        <taxon>Alveolata</taxon>
        <taxon>Ciliophora</taxon>
        <taxon>Intramacronucleata</taxon>
        <taxon>Oligohymenophorea</taxon>
        <taxon>Hymenostomatida</taxon>
        <taxon>Tetrahymenina</taxon>
        <taxon>Tetrahymenidae</taxon>
        <taxon>Tetrahymena</taxon>
    </lineage>
</organism>
<feature type="region of interest" description="Disordered" evidence="1">
    <location>
        <begin position="16"/>
        <end position="55"/>
    </location>
</feature>
<dbReference type="AlphaFoldDB" id="I7M0J7"/>
<evidence type="ECO:0000256" key="1">
    <source>
        <dbReference type="SAM" id="MobiDB-lite"/>
    </source>
</evidence>
<accession>I7M0J7</accession>
<dbReference type="RefSeq" id="XP_001007970.2">
    <property type="nucleotide sequence ID" value="XM_001007970.2"/>
</dbReference>
<dbReference type="KEGG" id="tet:TTHERM_00540450"/>
<evidence type="ECO:0000313" key="2">
    <source>
        <dbReference type="EMBL" id="EAR87725.2"/>
    </source>
</evidence>
<protein>
    <submittedName>
        <fullName evidence="2">Uncharacterized protein</fullName>
    </submittedName>
</protein>
<dbReference type="InParanoid" id="I7M0J7"/>
<dbReference type="Proteomes" id="UP000009168">
    <property type="component" value="Unassembled WGS sequence"/>
</dbReference>
<reference evidence="3" key="1">
    <citation type="journal article" date="2006" name="PLoS Biol.">
        <title>Macronuclear genome sequence of the ciliate Tetrahymena thermophila, a model eukaryote.</title>
        <authorList>
            <person name="Eisen J.A."/>
            <person name="Coyne R.S."/>
            <person name="Wu M."/>
            <person name="Wu D."/>
            <person name="Thiagarajan M."/>
            <person name="Wortman J.R."/>
            <person name="Badger J.H."/>
            <person name="Ren Q."/>
            <person name="Amedeo P."/>
            <person name="Jones K.M."/>
            <person name="Tallon L.J."/>
            <person name="Delcher A.L."/>
            <person name="Salzberg S.L."/>
            <person name="Silva J.C."/>
            <person name="Haas B.J."/>
            <person name="Majoros W.H."/>
            <person name="Farzad M."/>
            <person name="Carlton J.M."/>
            <person name="Smith R.K. Jr."/>
            <person name="Garg J."/>
            <person name="Pearlman R.E."/>
            <person name="Karrer K.M."/>
            <person name="Sun L."/>
            <person name="Manning G."/>
            <person name="Elde N.C."/>
            <person name="Turkewitz A.P."/>
            <person name="Asai D.J."/>
            <person name="Wilkes D.E."/>
            <person name="Wang Y."/>
            <person name="Cai H."/>
            <person name="Collins K."/>
            <person name="Stewart B.A."/>
            <person name="Lee S.R."/>
            <person name="Wilamowska K."/>
            <person name="Weinberg Z."/>
            <person name="Ruzzo W.L."/>
            <person name="Wloga D."/>
            <person name="Gaertig J."/>
            <person name="Frankel J."/>
            <person name="Tsao C.-C."/>
            <person name="Gorovsky M.A."/>
            <person name="Keeling P.J."/>
            <person name="Waller R.F."/>
            <person name="Patron N.J."/>
            <person name="Cherry J.M."/>
            <person name="Stover N.A."/>
            <person name="Krieger C.J."/>
            <person name="del Toro C."/>
            <person name="Ryder H.F."/>
            <person name="Williamson S.C."/>
            <person name="Barbeau R.A."/>
            <person name="Hamilton E.P."/>
            <person name="Orias E."/>
        </authorList>
    </citation>
    <scope>NUCLEOTIDE SEQUENCE [LARGE SCALE GENOMIC DNA]</scope>
    <source>
        <strain evidence="3">SB210</strain>
    </source>
</reference>
<keyword evidence="3" id="KW-1185">Reference proteome</keyword>
<sequence>MQIDQQFNPFEYSRLNQQQQQQIYQNKQQQAKNSEDQNPFFSISKDGQSTSNNMQFNATFNFNQNLQLQQNGRKLSREGGTKLPSISSNQNQQLNLLQQQSQQQSTTNSAYQSSIKQFQNANPKSMVKYAQISLANNDPTVRYINEQGFNSSLKNRKIQRTQIQSVTNGVAAGTISKAAAYQNQVVNQNSQTNHELYPLQNNSNSTQETTPEMSIKSTNYNSPVGQKVIGLNMNQMQMLSPSMQQQHEENMNNNQYFSIVQSVPVSQMSQQQNQQSNMINSVSSRVGMRTNSPKTLNPIQLAQAAEVYYSKNLAAMQSNIQQSQREAQRISPQYNSEIKVNQKSDTSQVNYQNKAQNKYDFNEDQKPELKEINNFASAPHSHQQSLDVNERQKTDTIVNSTLQKQKMFLPPPDQQIPKQQINLKTYFEQQNMFNQNLNNPSQNLTNQNLQPYESLMRKHQSLGQMTISKRIQLDPIKISDPINQQTLTTNGTASTKKFLTRKPQTKILNRVFSSKADVKPNKNVINKNIPQTANSQQTTNSPLFNEDHLNYLPEYNLNTEPPQFQANGPTTNEFKKITANFFSQPEKDILNEEIERKQQEKILYESNIYSNLDSKRNYNKQIGELDSLQSTLSRGAKVIQNHQRLLQKPAMEIINNRQQIPFQQGEQYNQQQQFLNFKNSRQNFKPQVQQISFQ</sequence>
<proteinExistence type="predicted"/>
<dbReference type="GeneID" id="7832562"/>
<feature type="compositionally biased region" description="Polar residues" evidence="1">
    <location>
        <begin position="36"/>
        <end position="51"/>
    </location>
</feature>
<gene>
    <name evidence="2" type="ORF">TTHERM_00540450</name>
</gene>
<name>I7M0J7_TETTS</name>